<name>A0A7C8I358_9PLEO</name>
<sequence length="305" mass="33902">MVLTHGLLPKPLPSNDVVVGQLVLDPLHPERDGFWSELAREQVDDLNDYHIQLRYKDVFSVDTEGRFLANYGAKFDLGRVYRQPNLLTVTAEQMIQRTSQSPSKAFEAVLSDPEARDWIHGLAAKQQDFYIVVGLTELKNAVFKRAKLQDAGASNRLSEQPIEKGAKVPRVVRRDSTLGRGSEAHVSGVFGMDVRRVQARITRPEEPHALADLGFRWSYYNVPGSTTKEQLMVGLGKPLKADELRTMLDLTEEDVQTNLDAISQLSLDALSAAASPMLRPSSPALRGRSPSPHPMLRGLSNEMAH</sequence>
<reference evidence="2 3" key="1">
    <citation type="submission" date="2020-01" db="EMBL/GenBank/DDBJ databases">
        <authorList>
            <consortium name="DOE Joint Genome Institute"/>
            <person name="Haridas S."/>
            <person name="Albert R."/>
            <person name="Binder M."/>
            <person name="Bloem J."/>
            <person name="Labutti K."/>
            <person name="Salamov A."/>
            <person name="Andreopoulos B."/>
            <person name="Baker S.E."/>
            <person name="Barry K."/>
            <person name="Bills G."/>
            <person name="Bluhm B.H."/>
            <person name="Cannon C."/>
            <person name="Castanera R."/>
            <person name="Culley D.E."/>
            <person name="Daum C."/>
            <person name="Ezra D."/>
            <person name="Gonzalez J.B."/>
            <person name="Henrissat B."/>
            <person name="Kuo A."/>
            <person name="Liang C."/>
            <person name="Lipzen A."/>
            <person name="Lutzoni F."/>
            <person name="Magnuson J."/>
            <person name="Mondo S."/>
            <person name="Nolan M."/>
            <person name="Ohm R."/>
            <person name="Pangilinan J."/>
            <person name="Park H.-J.H."/>
            <person name="Ramirez L."/>
            <person name="Alfaro M."/>
            <person name="Sun H."/>
            <person name="Tritt A."/>
            <person name="Yoshinaga Y."/>
            <person name="Zwiers L.-H.L."/>
            <person name="Turgeon B.G."/>
            <person name="Goodwin S.B."/>
            <person name="Spatafora J.W."/>
            <person name="Crous P.W."/>
            <person name="Grigoriev I.V."/>
        </authorList>
    </citation>
    <scope>NUCLEOTIDE SEQUENCE [LARGE SCALE GENOMIC DNA]</scope>
    <source>
        <strain evidence="2 3">CBS 611.86</strain>
    </source>
</reference>
<proteinExistence type="predicted"/>
<protein>
    <submittedName>
        <fullName evidence="2">Uncharacterized protein</fullName>
    </submittedName>
</protein>
<evidence type="ECO:0000313" key="2">
    <source>
        <dbReference type="EMBL" id="KAF2865733.1"/>
    </source>
</evidence>
<comment type="caution">
    <text evidence="2">The sequence shown here is derived from an EMBL/GenBank/DDBJ whole genome shotgun (WGS) entry which is preliminary data.</text>
</comment>
<gene>
    <name evidence="2" type="ORF">BDV95DRAFT_585761</name>
</gene>
<evidence type="ECO:0000313" key="3">
    <source>
        <dbReference type="Proteomes" id="UP000481861"/>
    </source>
</evidence>
<evidence type="ECO:0000256" key="1">
    <source>
        <dbReference type="SAM" id="MobiDB-lite"/>
    </source>
</evidence>
<keyword evidence="3" id="KW-1185">Reference proteome</keyword>
<dbReference type="EMBL" id="JAADJZ010000031">
    <property type="protein sequence ID" value="KAF2865733.1"/>
    <property type="molecule type" value="Genomic_DNA"/>
</dbReference>
<dbReference type="AlphaFoldDB" id="A0A7C8I358"/>
<feature type="region of interest" description="Disordered" evidence="1">
    <location>
        <begin position="277"/>
        <end position="305"/>
    </location>
</feature>
<dbReference type="Proteomes" id="UP000481861">
    <property type="component" value="Unassembled WGS sequence"/>
</dbReference>
<dbReference type="OrthoDB" id="2408430at2759"/>
<organism evidence="2 3">
    <name type="scientific">Massariosphaeria phaeospora</name>
    <dbReference type="NCBI Taxonomy" id="100035"/>
    <lineage>
        <taxon>Eukaryota</taxon>
        <taxon>Fungi</taxon>
        <taxon>Dikarya</taxon>
        <taxon>Ascomycota</taxon>
        <taxon>Pezizomycotina</taxon>
        <taxon>Dothideomycetes</taxon>
        <taxon>Pleosporomycetidae</taxon>
        <taxon>Pleosporales</taxon>
        <taxon>Pleosporales incertae sedis</taxon>
        <taxon>Massariosphaeria</taxon>
    </lineage>
</organism>
<accession>A0A7C8I358</accession>